<dbReference type="Gene3D" id="3.40.1350.140">
    <property type="entry name" value="MepB-like"/>
    <property type="match status" value="1"/>
</dbReference>
<reference evidence="1 2" key="1">
    <citation type="submission" date="2020-03" db="EMBL/GenBank/DDBJ databases">
        <title>Soil Listeria distribution.</title>
        <authorList>
            <person name="Liao J."/>
            <person name="Wiedmann M."/>
        </authorList>
    </citation>
    <scope>NUCLEOTIDE SEQUENCE [LARGE SCALE GENOMIC DNA]</scope>
    <source>
        <strain evidence="1 2">FSL L7-1554</strain>
    </source>
</reference>
<dbReference type="InterPro" id="IPR038231">
    <property type="entry name" value="MepB-like_sf"/>
</dbReference>
<dbReference type="AlphaFoldDB" id="A0A7X0X8V7"/>
<dbReference type="EMBL" id="JAASTW010000017">
    <property type="protein sequence ID" value="MBC1489765.1"/>
    <property type="molecule type" value="Genomic_DNA"/>
</dbReference>
<sequence length="149" mass="17335">MTYEELLDEEFGASELIHYENQNKEYRGMLLKTIPKNQIIRTRLAKKTAKKAGYFVAFWEKNNENTNVAYDKKNPADFLCIVVTENHLQGVFVFPKHVLVEKGILRSAGAKGKMAARFYPAWCRDLNKTAQKTQDWQLAFFKDYTTEES</sequence>
<evidence type="ECO:0000313" key="1">
    <source>
        <dbReference type="EMBL" id="MBC1489765.1"/>
    </source>
</evidence>
<evidence type="ECO:0000313" key="2">
    <source>
        <dbReference type="Proteomes" id="UP000561617"/>
    </source>
</evidence>
<dbReference type="InterPro" id="IPR011235">
    <property type="entry name" value="MepB-like"/>
</dbReference>
<gene>
    <name evidence="1" type="ORF">HCJ38_12260</name>
</gene>
<organism evidence="1 2">
    <name type="scientific">Listeria immobilis</name>
    <dbReference type="NCBI Taxonomy" id="2713502"/>
    <lineage>
        <taxon>Bacteria</taxon>
        <taxon>Bacillati</taxon>
        <taxon>Bacillota</taxon>
        <taxon>Bacilli</taxon>
        <taxon>Bacillales</taxon>
        <taxon>Listeriaceae</taxon>
        <taxon>Listeria</taxon>
    </lineage>
</organism>
<protein>
    <submittedName>
        <fullName evidence="1">MepB family protein</fullName>
    </submittedName>
</protein>
<dbReference type="Proteomes" id="UP000561617">
    <property type="component" value="Unassembled WGS sequence"/>
</dbReference>
<dbReference type="Pfam" id="PF08877">
    <property type="entry name" value="MepB-like"/>
    <property type="match status" value="1"/>
</dbReference>
<dbReference type="PIRSF" id="PIRSF032285">
    <property type="entry name" value="UCP032285"/>
    <property type="match status" value="1"/>
</dbReference>
<accession>A0A7X0X8V7</accession>
<proteinExistence type="predicted"/>
<name>A0A7X0X8V7_9LIST</name>
<dbReference type="RefSeq" id="WP_185381460.1">
    <property type="nucleotide sequence ID" value="NZ_JAASTW010000017.1"/>
</dbReference>
<comment type="caution">
    <text evidence="1">The sequence shown here is derived from an EMBL/GenBank/DDBJ whole genome shotgun (WGS) entry which is preliminary data.</text>
</comment>